<comment type="caution">
    <text evidence="1">The sequence shown here is derived from an EMBL/GenBank/DDBJ whole genome shotgun (WGS) entry which is preliminary data.</text>
</comment>
<gene>
    <name evidence="1" type="ORF">ABCS64_07525</name>
</gene>
<keyword evidence="2" id="KW-1185">Reference proteome</keyword>
<organism evidence="1 2">
    <name type="scientific">Dentiradicibacter hellwigii</name>
    <dbReference type="NCBI Taxonomy" id="3149053"/>
    <lineage>
        <taxon>Bacteria</taxon>
        <taxon>Pseudomonadati</taxon>
        <taxon>Pseudomonadota</taxon>
        <taxon>Betaproteobacteria</taxon>
        <taxon>Rhodocyclales</taxon>
        <taxon>Rhodocyclaceae</taxon>
        <taxon>Dentiradicibacter</taxon>
    </lineage>
</organism>
<dbReference type="Proteomes" id="UP001574673">
    <property type="component" value="Unassembled WGS sequence"/>
</dbReference>
<evidence type="ECO:0000313" key="1">
    <source>
        <dbReference type="EMBL" id="MFA9950168.1"/>
    </source>
</evidence>
<sequence length="75" mass="8560">MNIYGYSLTDSEALQSLREVSILASREELLALAAFFAKCAFEIQMEKNWEHAHFGDFLGNPPELDRDIIVVAKRE</sequence>
<proteinExistence type="predicted"/>
<reference evidence="2" key="1">
    <citation type="submission" date="2024-06" db="EMBL/GenBank/DDBJ databases">
        <title>Radixoralia hellwigii gen. nov., sp nov., isolated from a root canal in the human oral cavity.</title>
        <authorList>
            <person name="Bartsch S."/>
            <person name="Wittmer A."/>
            <person name="Schulz A.-K."/>
            <person name="Neumann-Schaal M."/>
            <person name="Wolf J."/>
            <person name="Gronow S."/>
            <person name="Tennert C."/>
            <person name="Haecker G."/>
            <person name="Cieplik F."/>
            <person name="Al-Ahmad A."/>
        </authorList>
    </citation>
    <scope>NUCLEOTIDE SEQUENCE [LARGE SCALE GENOMIC DNA]</scope>
    <source>
        <strain evidence="2">Wk13</strain>
    </source>
</reference>
<protein>
    <submittedName>
        <fullName evidence="1">Uncharacterized protein</fullName>
    </submittedName>
</protein>
<dbReference type="EMBL" id="JBEUWX010000002">
    <property type="protein sequence ID" value="MFA9950168.1"/>
    <property type="molecule type" value="Genomic_DNA"/>
</dbReference>
<name>A0ABV4UEW2_9RHOO</name>
<accession>A0ABV4UEW2</accession>
<evidence type="ECO:0000313" key="2">
    <source>
        <dbReference type="Proteomes" id="UP001574673"/>
    </source>
</evidence>
<dbReference type="RefSeq" id="WP_418891241.1">
    <property type="nucleotide sequence ID" value="NZ_JBEUWX010000002.1"/>
</dbReference>